<gene>
    <name evidence="3" type="ORF">HF521_012917</name>
</gene>
<evidence type="ECO:0000313" key="4">
    <source>
        <dbReference type="Proteomes" id="UP000606274"/>
    </source>
</evidence>
<dbReference type="PANTHER" id="PTHR47743">
    <property type="entry name" value="KIAA1210 / KIAA1211 FAMILY MEMBER"/>
    <property type="match status" value="1"/>
</dbReference>
<dbReference type="AlphaFoldDB" id="A0A8T0ABR7"/>
<dbReference type="EMBL" id="JABFDY010000024">
    <property type="protein sequence ID" value="KAF7689564.1"/>
    <property type="molecule type" value="Genomic_DNA"/>
</dbReference>
<feature type="domain" description="DUF4592" evidence="2">
    <location>
        <begin position="119"/>
        <end position="208"/>
    </location>
</feature>
<organism evidence="3 4">
    <name type="scientific">Silurus meridionalis</name>
    <name type="common">Southern catfish</name>
    <name type="synonym">Silurus soldatovi meridionalis</name>
    <dbReference type="NCBI Taxonomy" id="175797"/>
    <lineage>
        <taxon>Eukaryota</taxon>
        <taxon>Metazoa</taxon>
        <taxon>Chordata</taxon>
        <taxon>Craniata</taxon>
        <taxon>Vertebrata</taxon>
        <taxon>Euteleostomi</taxon>
        <taxon>Actinopterygii</taxon>
        <taxon>Neopterygii</taxon>
        <taxon>Teleostei</taxon>
        <taxon>Ostariophysi</taxon>
        <taxon>Siluriformes</taxon>
        <taxon>Siluridae</taxon>
        <taxon>Silurus</taxon>
    </lineage>
</organism>
<feature type="compositionally biased region" description="Basic and acidic residues" evidence="1">
    <location>
        <begin position="584"/>
        <end position="613"/>
    </location>
</feature>
<feature type="region of interest" description="Disordered" evidence="1">
    <location>
        <begin position="1"/>
        <end position="20"/>
    </location>
</feature>
<feature type="region of interest" description="Disordered" evidence="1">
    <location>
        <begin position="484"/>
        <end position="516"/>
    </location>
</feature>
<feature type="compositionally biased region" description="Low complexity" evidence="1">
    <location>
        <begin position="616"/>
        <end position="646"/>
    </location>
</feature>
<feature type="compositionally biased region" description="Polar residues" evidence="1">
    <location>
        <begin position="709"/>
        <end position="725"/>
    </location>
</feature>
<feature type="compositionally biased region" description="Basic and acidic residues" evidence="1">
    <location>
        <begin position="428"/>
        <end position="441"/>
    </location>
</feature>
<feature type="compositionally biased region" description="Basic and acidic residues" evidence="1">
    <location>
        <begin position="382"/>
        <end position="411"/>
    </location>
</feature>
<dbReference type="Proteomes" id="UP000606274">
    <property type="component" value="Unassembled WGS sequence"/>
</dbReference>
<feature type="region of interest" description="Disordered" evidence="1">
    <location>
        <begin position="181"/>
        <end position="238"/>
    </location>
</feature>
<keyword evidence="4" id="KW-1185">Reference proteome</keyword>
<evidence type="ECO:0000313" key="3">
    <source>
        <dbReference type="EMBL" id="KAF7689564.1"/>
    </source>
</evidence>
<comment type="caution">
    <text evidence="3">The sequence shown here is derived from an EMBL/GenBank/DDBJ whole genome shotgun (WGS) entry which is preliminary data.</text>
</comment>
<feature type="region of interest" description="Disordered" evidence="1">
    <location>
        <begin position="34"/>
        <end position="75"/>
    </location>
</feature>
<dbReference type="InterPro" id="IPR026713">
    <property type="entry name" value="CRACD-like"/>
</dbReference>
<sequence length="750" mass="83491">MESTPGELSGNTEDVTGRKKSRFKFLKGRLFGRLKKKETEGRMKQSQSTGDVTAQEGGRGEDDSEDECQYPEGTLGSRALSHDSIFLADQVQSSQPTRVLSQENVHSKIKALQLKLQQQNIQLAPPLMIPRRRIEDSGATSEDDGLPHSPPEMSFQEVAMQKGASKYPEVKNNLSWLSLTGTGSEEEEQNLYRPRSSSMNSLDLPLSETEETQQSITPTQIVQPFSETSEHSTQSKEPVSLPYCANLQEELGKEPQLDDNPLNNNYRATELFHHEDRTNTTSECSDEITVLHASKKTIEPLAKEPSNDNQYKTKIYSLIPLSICPLDITSDYNVIKPKTAESLAASNTEQIESLCTTVEGDFSKPHPVPVPRTKKPANLNNDRFKELTVKHTDVEKEKASPSSPKEEDKPLRPSSFRFNIASAKYRSKTSDENVSKQDEQRSGNTLKGQVENTKYIEVCRKSPTATDKRSSLWREVIGQSVSKTGLGDNAERSEECSQNTEYLQSEKAEESEDRKGLFGVKLRSTSLSLRYRSELPKSDAELKRHSLESHHLLAVKEPVSSDVEAVSNDRKTNVLSSSSLQSLDSKDPIVDKGSETDSRPEPAWRSLTREKAKVHQSSSIKPSTQPSPSPSLSTSQSSSTQQLSKPPLQPRPPLPATSKPQPANPPTTAPRAVEKVTVSNQREEKSSVSQATHRQEQMEFKCQSKLGVKSNTQTEPDQQSPSDRAQPTWMELAKRKSLAWSDKSLDSINF</sequence>
<feature type="compositionally biased region" description="Polar residues" evidence="1">
    <location>
        <begin position="212"/>
        <end position="227"/>
    </location>
</feature>
<feature type="region of interest" description="Disordered" evidence="1">
    <location>
        <begin position="557"/>
        <end position="728"/>
    </location>
</feature>
<feature type="region of interest" description="Disordered" evidence="1">
    <location>
        <begin position="359"/>
        <end position="448"/>
    </location>
</feature>
<evidence type="ECO:0000256" key="1">
    <source>
        <dbReference type="SAM" id="MobiDB-lite"/>
    </source>
</evidence>
<accession>A0A8T0ABR7</accession>
<feature type="compositionally biased region" description="Basic and acidic residues" evidence="1">
    <location>
        <begin position="504"/>
        <end position="516"/>
    </location>
</feature>
<evidence type="ECO:0000259" key="2">
    <source>
        <dbReference type="Pfam" id="PF15262"/>
    </source>
</evidence>
<reference evidence="3" key="1">
    <citation type="submission" date="2020-08" db="EMBL/GenBank/DDBJ databases">
        <title>Chromosome-level assembly of Southern catfish (Silurus meridionalis) provides insights into visual adaptation to the nocturnal and benthic lifestyles.</title>
        <authorList>
            <person name="Zhang Y."/>
            <person name="Wang D."/>
            <person name="Peng Z."/>
        </authorList>
    </citation>
    <scope>NUCLEOTIDE SEQUENCE</scope>
    <source>
        <strain evidence="3">SWU-2019-XX</strain>
        <tissue evidence="3">Muscle</tissue>
    </source>
</reference>
<name>A0A8T0ABR7_SILME</name>
<dbReference type="InterPro" id="IPR028030">
    <property type="entry name" value="DUF4592"/>
</dbReference>
<dbReference type="PANTHER" id="PTHR47743:SF1">
    <property type="entry name" value="CRACD-LIKE PROTEIN"/>
    <property type="match status" value="1"/>
</dbReference>
<dbReference type="Pfam" id="PF15262">
    <property type="entry name" value="DUF4592"/>
    <property type="match status" value="1"/>
</dbReference>
<protein>
    <recommendedName>
        <fullName evidence="2">DUF4592 domain-containing protein</fullName>
    </recommendedName>
</protein>
<proteinExistence type="predicted"/>